<dbReference type="GO" id="GO:0006355">
    <property type="term" value="P:regulation of DNA-templated transcription"/>
    <property type="evidence" value="ECO:0007669"/>
    <property type="project" value="InterPro"/>
</dbReference>
<dbReference type="AlphaFoldDB" id="A0A3M8T259"/>
<proteinExistence type="predicted"/>
<dbReference type="Gene3D" id="1.10.1220.10">
    <property type="entry name" value="Met repressor-like"/>
    <property type="match status" value="1"/>
</dbReference>
<sequence>MSGGSITVSDANVRIPTEARDRLAEIAASEGLSLRAYLARLADTLLTPAERAERAEQARAVLQGWNGYNPSEAEVADLDAELDRRLAETDTR</sequence>
<dbReference type="InterPro" id="IPR013321">
    <property type="entry name" value="Arc_rbn_hlx_hlx"/>
</dbReference>
<evidence type="ECO:0000313" key="1">
    <source>
        <dbReference type="EMBL" id="RNF87688.1"/>
    </source>
</evidence>
<dbReference type="EMBL" id="RIBZ01000815">
    <property type="protein sequence ID" value="RNF87688.1"/>
    <property type="molecule type" value="Genomic_DNA"/>
</dbReference>
<dbReference type="Proteomes" id="UP000275401">
    <property type="component" value="Unassembled WGS sequence"/>
</dbReference>
<comment type="caution">
    <text evidence="1">The sequence shown here is derived from an EMBL/GenBank/DDBJ whole genome shotgun (WGS) entry which is preliminary data.</text>
</comment>
<accession>A0A3M8T259</accession>
<keyword evidence="2" id="KW-1185">Reference proteome</keyword>
<name>A0A3M8T259_9ACTN</name>
<evidence type="ECO:0000313" key="2">
    <source>
        <dbReference type="Proteomes" id="UP000275401"/>
    </source>
</evidence>
<dbReference type="InterPro" id="IPR010985">
    <property type="entry name" value="Ribbon_hlx_hlx"/>
</dbReference>
<organism evidence="1 2">
    <name type="scientific">Streptomyces botrytidirepellens</name>
    <dbReference type="NCBI Taxonomy" id="2486417"/>
    <lineage>
        <taxon>Bacteria</taxon>
        <taxon>Bacillati</taxon>
        <taxon>Actinomycetota</taxon>
        <taxon>Actinomycetes</taxon>
        <taxon>Kitasatosporales</taxon>
        <taxon>Streptomycetaceae</taxon>
        <taxon>Streptomyces</taxon>
    </lineage>
</organism>
<dbReference type="SUPFAM" id="SSF47598">
    <property type="entry name" value="Ribbon-helix-helix"/>
    <property type="match status" value="1"/>
</dbReference>
<protein>
    <recommendedName>
        <fullName evidence="3">Arc-like DNA binding domain-containing protein</fullName>
    </recommendedName>
</protein>
<evidence type="ECO:0008006" key="3">
    <source>
        <dbReference type="Google" id="ProtNLM"/>
    </source>
</evidence>
<gene>
    <name evidence="1" type="ORF">EEJ42_41915</name>
</gene>
<reference evidence="1 2" key="1">
    <citation type="submission" date="2018-11" db="EMBL/GenBank/DDBJ databases">
        <title>The Potential of Streptomyces as Biocontrol Agents against the Tomato grey mould, Botrytis cinerea (Gray mold) Frontiers in Microbiology.</title>
        <authorList>
            <person name="Li D."/>
        </authorList>
    </citation>
    <scope>NUCLEOTIDE SEQUENCE [LARGE SCALE GENOMIC DNA]</scope>
    <source>
        <strain evidence="1 2">NEAU-LD23</strain>
    </source>
</reference>